<dbReference type="CDD" id="cd00207">
    <property type="entry name" value="fer2"/>
    <property type="match status" value="1"/>
</dbReference>
<dbReference type="AlphaFoldDB" id="A0A917QW28"/>
<protein>
    <recommendedName>
        <fullName evidence="1">2Fe-2S ferredoxin-type domain-containing protein</fullName>
    </recommendedName>
</protein>
<dbReference type="Proteomes" id="UP000637788">
    <property type="component" value="Unassembled WGS sequence"/>
</dbReference>
<dbReference type="GO" id="GO:0051536">
    <property type="term" value="F:iron-sulfur cluster binding"/>
    <property type="evidence" value="ECO:0007669"/>
    <property type="project" value="InterPro"/>
</dbReference>
<reference evidence="2" key="2">
    <citation type="submission" date="2020-09" db="EMBL/GenBank/DDBJ databases">
        <authorList>
            <person name="Sun Q."/>
            <person name="Ohkuma M."/>
        </authorList>
    </citation>
    <scope>NUCLEOTIDE SEQUENCE</scope>
    <source>
        <strain evidence="2">JCM 3035</strain>
    </source>
</reference>
<dbReference type="InterPro" id="IPR001041">
    <property type="entry name" value="2Fe-2S_ferredoxin-type"/>
</dbReference>
<comment type="caution">
    <text evidence="2">The sequence shown here is derived from an EMBL/GenBank/DDBJ whole genome shotgun (WGS) entry which is preliminary data.</text>
</comment>
<feature type="domain" description="2Fe-2S ferredoxin-type" evidence="1">
    <location>
        <begin position="8"/>
        <end position="109"/>
    </location>
</feature>
<keyword evidence="3" id="KW-1185">Reference proteome</keyword>
<gene>
    <name evidence="2" type="ORF">GCM10010094_35160</name>
</gene>
<dbReference type="Gene3D" id="3.10.20.30">
    <property type="match status" value="1"/>
</dbReference>
<evidence type="ECO:0000313" key="3">
    <source>
        <dbReference type="Proteomes" id="UP000637788"/>
    </source>
</evidence>
<organism evidence="2 3">
    <name type="scientific">Streptomyces flaveus</name>
    <dbReference type="NCBI Taxonomy" id="66370"/>
    <lineage>
        <taxon>Bacteria</taxon>
        <taxon>Bacillati</taxon>
        <taxon>Actinomycetota</taxon>
        <taxon>Actinomycetes</taxon>
        <taxon>Kitasatosporales</taxon>
        <taxon>Streptomycetaceae</taxon>
        <taxon>Streptomyces</taxon>
        <taxon>Streptomyces aurantiacus group</taxon>
    </lineage>
</organism>
<dbReference type="PROSITE" id="PS51085">
    <property type="entry name" value="2FE2S_FER_2"/>
    <property type="match status" value="1"/>
</dbReference>
<proteinExistence type="predicted"/>
<accession>A0A917QW28</accession>
<dbReference type="InterPro" id="IPR012675">
    <property type="entry name" value="Beta-grasp_dom_sf"/>
</dbReference>
<dbReference type="RefSeq" id="WP_246567836.1">
    <property type="nucleotide sequence ID" value="NZ_BMPQ01000007.1"/>
</dbReference>
<evidence type="ECO:0000313" key="2">
    <source>
        <dbReference type="EMBL" id="GGK71166.1"/>
    </source>
</evidence>
<sequence length="109" mass="12031">MTHRVAGHRVSVRPSGVELEVLDGEDLFSAAQRLGYRWPTVCGGKGTCRTCFVAVEEGTENCSPVDPLEREGIEALRKPVDGLTRLACRLRVEGPVTVTKRGVRRRVQE</sequence>
<reference evidence="2" key="1">
    <citation type="journal article" date="2014" name="Int. J. Syst. Evol. Microbiol.">
        <title>Complete genome sequence of Corynebacterium casei LMG S-19264T (=DSM 44701T), isolated from a smear-ripened cheese.</title>
        <authorList>
            <consortium name="US DOE Joint Genome Institute (JGI-PGF)"/>
            <person name="Walter F."/>
            <person name="Albersmeier A."/>
            <person name="Kalinowski J."/>
            <person name="Ruckert C."/>
        </authorList>
    </citation>
    <scope>NUCLEOTIDE SEQUENCE</scope>
    <source>
        <strain evidence="2">JCM 3035</strain>
    </source>
</reference>
<dbReference type="Pfam" id="PF00111">
    <property type="entry name" value="Fer2"/>
    <property type="match status" value="1"/>
</dbReference>
<name>A0A917QW28_9ACTN</name>
<dbReference type="EMBL" id="BMPQ01000007">
    <property type="protein sequence ID" value="GGK71166.1"/>
    <property type="molecule type" value="Genomic_DNA"/>
</dbReference>
<evidence type="ECO:0000259" key="1">
    <source>
        <dbReference type="PROSITE" id="PS51085"/>
    </source>
</evidence>
<dbReference type="InterPro" id="IPR036010">
    <property type="entry name" value="2Fe-2S_ferredoxin-like_sf"/>
</dbReference>
<dbReference type="SUPFAM" id="SSF54292">
    <property type="entry name" value="2Fe-2S ferredoxin-like"/>
    <property type="match status" value="1"/>
</dbReference>